<dbReference type="Proteomes" id="UP000237271">
    <property type="component" value="Unassembled WGS sequence"/>
</dbReference>
<name>A0A2P4YVT8_9STRA</name>
<protein>
    <submittedName>
        <fullName evidence="1">Uncharacterized protein</fullName>
    </submittedName>
</protein>
<evidence type="ECO:0000313" key="2">
    <source>
        <dbReference type="Proteomes" id="UP000237271"/>
    </source>
</evidence>
<sequence>MNDIIIEDTSMRLPGIAVSAVERQSRAGYYISHRRREHTWVILHEHVLQHFDASNYQAVLCEKL</sequence>
<accession>A0A2P4YVT8</accession>
<keyword evidence="2" id="KW-1185">Reference proteome</keyword>
<organism evidence="1 2">
    <name type="scientific">Phytophthora palmivora</name>
    <dbReference type="NCBI Taxonomy" id="4796"/>
    <lineage>
        <taxon>Eukaryota</taxon>
        <taxon>Sar</taxon>
        <taxon>Stramenopiles</taxon>
        <taxon>Oomycota</taxon>
        <taxon>Peronosporomycetes</taxon>
        <taxon>Peronosporales</taxon>
        <taxon>Peronosporaceae</taxon>
        <taxon>Phytophthora</taxon>
    </lineage>
</organism>
<gene>
    <name evidence="1" type="ORF">PHPALM_53</name>
</gene>
<evidence type="ECO:0000313" key="1">
    <source>
        <dbReference type="EMBL" id="POM81914.1"/>
    </source>
</evidence>
<proteinExistence type="predicted"/>
<dbReference type="EMBL" id="NCKW01000004">
    <property type="protein sequence ID" value="POM81914.1"/>
    <property type="molecule type" value="Genomic_DNA"/>
</dbReference>
<comment type="caution">
    <text evidence="1">The sequence shown here is derived from an EMBL/GenBank/DDBJ whole genome shotgun (WGS) entry which is preliminary data.</text>
</comment>
<dbReference type="AlphaFoldDB" id="A0A2P4YVT8"/>
<reference evidence="1 2" key="1">
    <citation type="journal article" date="2017" name="Genome Biol. Evol.">
        <title>Phytophthora megakarya and P. palmivora, closely related causal agents of cacao black pod rot, underwent increases in genome sizes and gene numbers by different mechanisms.</title>
        <authorList>
            <person name="Ali S.S."/>
            <person name="Shao J."/>
            <person name="Lary D.J."/>
            <person name="Kronmiller B."/>
            <person name="Shen D."/>
            <person name="Strem M.D."/>
            <person name="Amoako-Attah I."/>
            <person name="Akrofi A.Y."/>
            <person name="Begoude B.A."/>
            <person name="Ten Hoopen G.M."/>
            <person name="Coulibaly K."/>
            <person name="Kebe B.I."/>
            <person name="Melnick R.L."/>
            <person name="Guiltinan M.J."/>
            <person name="Tyler B.M."/>
            <person name="Meinhardt L.W."/>
            <person name="Bailey B.A."/>
        </authorList>
    </citation>
    <scope>NUCLEOTIDE SEQUENCE [LARGE SCALE GENOMIC DNA]</scope>
    <source>
        <strain evidence="2">sbr112.9</strain>
    </source>
</reference>